<reference evidence="2 3" key="1">
    <citation type="journal article" date="2019" name="Syst. Appl. Microbiol.">
        <title>New species of pathogenic Pseudomonas isolated from citrus in Tunisia: Proposal of Pseudomonas kairouanensis sp. nov. and Pseudomonas nabeulensis sp. nov.</title>
        <authorList>
            <person name="Oueslati M."/>
            <person name="Mulet M."/>
            <person name="Gomila M."/>
            <person name="Berge O."/>
            <person name="Hajlaoui M.R."/>
            <person name="Lalucat J."/>
            <person name="Sadfi-Zouaoui N."/>
            <person name="Garcia-Valdes E."/>
        </authorList>
    </citation>
    <scope>NUCLEOTIDE SEQUENCE [LARGE SCALE GENOMIC DNA]</scope>
    <source>
        <strain evidence="2 3">E10B</strain>
    </source>
</reference>
<keyword evidence="1" id="KW-0812">Transmembrane</keyword>
<feature type="transmembrane region" description="Helical" evidence="1">
    <location>
        <begin position="12"/>
        <end position="33"/>
    </location>
</feature>
<evidence type="ECO:0000313" key="2">
    <source>
        <dbReference type="EMBL" id="TFY94598.1"/>
    </source>
</evidence>
<keyword evidence="1" id="KW-1133">Transmembrane helix</keyword>
<feature type="transmembrane region" description="Helical" evidence="1">
    <location>
        <begin position="81"/>
        <end position="103"/>
    </location>
</feature>
<name>A0A4Z0B8T9_9PSED</name>
<evidence type="ECO:0000313" key="3">
    <source>
        <dbReference type="Proteomes" id="UP000297734"/>
    </source>
</evidence>
<dbReference type="EMBL" id="QUZT01000010">
    <property type="protein sequence ID" value="TFY94598.1"/>
    <property type="molecule type" value="Genomic_DNA"/>
</dbReference>
<accession>A0A4Z0B8T9</accession>
<feature type="transmembrane region" description="Helical" evidence="1">
    <location>
        <begin position="39"/>
        <end position="61"/>
    </location>
</feature>
<gene>
    <name evidence="2" type="ORF">DYL61_07815</name>
</gene>
<dbReference type="Proteomes" id="UP000297734">
    <property type="component" value="Unassembled WGS sequence"/>
</dbReference>
<dbReference type="AlphaFoldDB" id="A0A4Z0B8T9"/>
<sequence length="174" mass="19645">MDGTKMRNILKTVLLISSAAPTLLVAAAIEIFSTHAMTLFTWQLIIVGTIGTFLPLLILRLIHSQGEIFPFKAKKVESNDYFILVFLISYLMPLVTKITAFDATWTCSIFVALMITGWFVSNIPVHPFLFFVGYHFYKVESEDGMVYTLLTKSRLKSPRPVTSVKKISDSMLIE</sequence>
<protein>
    <submittedName>
        <fullName evidence="2">Uncharacterized protein</fullName>
    </submittedName>
</protein>
<keyword evidence="3" id="KW-1185">Reference proteome</keyword>
<evidence type="ECO:0000256" key="1">
    <source>
        <dbReference type="SAM" id="Phobius"/>
    </source>
</evidence>
<organism evidence="2 3">
    <name type="scientific">Pseudomonas nabeulensis</name>
    <dbReference type="NCBI Taxonomy" id="2293833"/>
    <lineage>
        <taxon>Bacteria</taxon>
        <taxon>Pseudomonadati</taxon>
        <taxon>Pseudomonadota</taxon>
        <taxon>Gammaproteobacteria</taxon>
        <taxon>Pseudomonadales</taxon>
        <taxon>Pseudomonadaceae</taxon>
        <taxon>Pseudomonas</taxon>
    </lineage>
</organism>
<feature type="transmembrane region" description="Helical" evidence="1">
    <location>
        <begin position="109"/>
        <end position="137"/>
    </location>
</feature>
<keyword evidence="1" id="KW-0472">Membrane</keyword>
<proteinExistence type="predicted"/>
<comment type="caution">
    <text evidence="2">The sequence shown here is derived from an EMBL/GenBank/DDBJ whole genome shotgun (WGS) entry which is preliminary data.</text>
</comment>